<reference evidence="1 2" key="1">
    <citation type="submission" date="2017-08" db="EMBL/GenBank/DDBJ databases">
        <title>Identification and genetic characteristics of simultaneous BTEX- and naphthalene-degrading Paraburkholderia sp. BN5 isolated from petroleum-contaminated soil.</title>
        <authorList>
            <person name="Lee Y."/>
            <person name="Jeon C.O."/>
        </authorList>
    </citation>
    <scope>NUCLEOTIDE SEQUENCE [LARGE SCALE GENOMIC DNA]</scope>
    <source>
        <strain evidence="1 2">BN5</strain>
    </source>
</reference>
<name>A0A248VCE5_9BURK</name>
<sequence>MSNPLNLDLQARAELLTYLVASNLLALELTGEWLPVTNLVESTRLWMSSNGAGADVLERVRLAGKAHRLAQDLVAQMGAMEAGHVTGMFCDNLRLDFRSALVRKTYQECLNSLGGECRR</sequence>
<dbReference type="AlphaFoldDB" id="A0A248VCE5"/>
<evidence type="ECO:0000313" key="2">
    <source>
        <dbReference type="Proteomes" id="UP000215158"/>
    </source>
</evidence>
<gene>
    <name evidence="1" type="ORF">CJU94_00175</name>
</gene>
<protein>
    <submittedName>
        <fullName evidence="1">Uncharacterized protein</fullName>
    </submittedName>
</protein>
<dbReference type="OrthoDB" id="9008810at2"/>
<dbReference type="Proteomes" id="UP000215158">
    <property type="component" value="Chromosome 1"/>
</dbReference>
<accession>A0A248VCE5</accession>
<proteinExistence type="predicted"/>
<keyword evidence="2" id="KW-1185">Reference proteome</keyword>
<organism evidence="1 2">
    <name type="scientific">Paraburkholderia aromaticivorans</name>
    <dbReference type="NCBI Taxonomy" id="2026199"/>
    <lineage>
        <taxon>Bacteria</taxon>
        <taxon>Pseudomonadati</taxon>
        <taxon>Pseudomonadota</taxon>
        <taxon>Betaproteobacteria</taxon>
        <taxon>Burkholderiales</taxon>
        <taxon>Burkholderiaceae</taxon>
        <taxon>Paraburkholderia</taxon>
    </lineage>
</organism>
<dbReference type="KEGG" id="parb:CJU94_00175"/>
<dbReference type="RefSeq" id="WP_095417040.1">
    <property type="nucleotide sequence ID" value="NZ_CP022989.1"/>
</dbReference>
<dbReference type="EMBL" id="CP022989">
    <property type="protein sequence ID" value="ASV96733.1"/>
    <property type="molecule type" value="Genomic_DNA"/>
</dbReference>
<evidence type="ECO:0000313" key="1">
    <source>
        <dbReference type="EMBL" id="ASV96733.1"/>
    </source>
</evidence>